<dbReference type="AlphaFoldDB" id="A0A2N5Q002"/>
<dbReference type="EMBL" id="NIHW01000016">
    <property type="protein sequence ID" value="PLT86995.1"/>
    <property type="molecule type" value="Genomic_DNA"/>
</dbReference>
<reference evidence="2 3" key="1">
    <citation type="journal article" date="2017" name="Genome Med.">
        <title>A novel Ruminococcus gnavus clade enriched in inflammatory bowel disease patients.</title>
        <authorList>
            <person name="Hall A.B."/>
            <person name="Yassour M."/>
            <person name="Sauk J."/>
            <person name="Garner A."/>
            <person name="Jiang X."/>
            <person name="Arthur T."/>
            <person name="Lagoudas G.K."/>
            <person name="Vatanen T."/>
            <person name="Fornelos N."/>
            <person name="Wilson R."/>
            <person name="Bertha M."/>
            <person name="Cohen M."/>
            <person name="Garber J."/>
            <person name="Khalili H."/>
            <person name="Gevers D."/>
            <person name="Ananthakrishnan A.N."/>
            <person name="Kugathasan S."/>
            <person name="Lander E.S."/>
            <person name="Blainey P."/>
            <person name="Vlamakis H."/>
            <person name="Xavier R.J."/>
            <person name="Huttenhower C."/>
        </authorList>
    </citation>
    <scope>NUCLEOTIDE SEQUENCE [LARGE SCALE GENOMIC DNA]</scope>
    <source>
        <strain evidence="2 3">RJX1128</strain>
    </source>
</reference>
<gene>
    <name evidence="2" type="ORF">CDL20_07640</name>
</gene>
<dbReference type="InterPro" id="IPR000683">
    <property type="entry name" value="Gfo/Idh/MocA-like_OxRdtase_N"/>
</dbReference>
<dbReference type="RefSeq" id="WP_101882399.1">
    <property type="nucleotide sequence ID" value="NZ_NIHW01000016.1"/>
</dbReference>
<dbReference type="PANTHER" id="PTHR43377">
    <property type="entry name" value="BILIVERDIN REDUCTASE A"/>
    <property type="match status" value="1"/>
</dbReference>
<dbReference type="PANTHER" id="PTHR43377:SF2">
    <property type="entry name" value="BINDING ROSSMANN FOLD OXIDOREDUCTASE, PUTATIVE (AFU_ORTHOLOGUE AFUA_4G00560)-RELATED"/>
    <property type="match status" value="1"/>
</dbReference>
<dbReference type="Proteomes" id="UP000234840">
    <property type="component" value="Unassembled WGS sequence"/>
</dbReference>
<dbReference type="SUPFAM" id="SSF51735">
    <property type="entry name" value="NAD(P)-binding Rossmann-fold domains"/>
    <property type="match status" value="1"/>
</dbReference>
<dbReference type="Gene3D" id="3.40.50.720">
    <property type="entry name" value="NAD(P)-binding Rossmann-like Domain"/>
    <property type="match status" value="1"/>
</dbReference>
<sequence length="365" mass="42460">MKCKILLVGYGWRSQIYRRAIANLSNEFELCGVLMRSEQRALEIEKEIGIRATDDFDTALSWDPDFVILCVSKVATKEWLIRFMKHQIPVLCETPPAGSVEELNEIWKENIRLKGKVQIAEQYFLQPYYRALQNIVHSGILGEILTVNMSAIHGYHAMSIFRKLLGIGFENCTITGNRYELPVTITRNRAGWHETGEVIPTIRDRADIVFDNGKIAFFDFDKQHYFSPIRSRRWNVQGIRGEIQNDMVCYLNERNQPITERMYREDDGINNIDGWSHRFISFRGERIYENPFPGLRINDDEIAVTDLLVGMKHYLETGEDIYSLQNGLQDAYLDLMREEAITSGKSIRTTNQSWICEVTEKDREQ</sequence>
<feature type="domain" description="Gfo/Idh/MocA-like oxidoreductase N-terminal" evidence="1">
    <location>
        <begin position="4"/>
        <end position="117"/>
    </location>
</feature>
<evidence type="ECO:0000313" key="2">
    <source>
        <dbReference type="EMBL" id="PLT86995.1"/>
    </source>
</evidence>
<dbReference type="InterPro" id="IPR051450">
    <property type="entry name" value="Gfo/Idh/MocA_Oxidoreductases"/>
</dbReference>
<comment type="caution">
    <text evidence="2">The sequence shown here is derived from an EMBL/GenBank/DDBJ whole genome shotgun (WGS) entry which is preliminary data.</text>
</comment>
<dbReference type="InterPro" id="IPR036291">
    <property type="entry name" value="NAD(P)-bd_dom_sf"/>
</dbReference>
<evidence type="ECO:0000259" key="1">
    <source>
        <dbReference type="Pfam" id="PF01408"/>
    </source>
</evidence>
<proteinExistence type="predicted"/>
<accession>A0A2N5Q002</accession>
<evidence type="ECO:0000313" key="3">
    <source>
        <dbReference type="Proteomes" id="UP000234840"/>
    </source>
</evidence>
<protein>
    <recommendedName>
        <fullName evidence="1">Gfo/Idh/MocA-like oxidoreductase N-terminal domain-containing protein</fullName>
    </recommendedName>
</protein>
<organism evidence="2 3">
    <name type="scientific">Mediterraneibacter gnavus</name>
    <name type="common">Ruminococcus gnavus</name>
    <dbReference type="NCBI Taxonomy" id="33038"/>
    <lineage>
        <taxon>Bacteria</taxon>
        <taxon>Bacillati</taxon>
        <taxon>Bacillota</taxon>
        <taxon>Clostridia</taxon>
        <taxon>Lachnospirales</taxon>
        <taxon>Lachnospiraceae</taxon>
        <taxon>Mediterraneibacter</taxon>
    </lineage>
</organism>
<name>A0A2N5Q002_MEDGN</name>
<dbReference type="GO" id="GO:0000166">
    <property type="term" value="F:nucleotide binding"/>
    <property type="evidence" value="ECO:0007669"/>
    <property type="project" value="InterPro"/>
</dbReference>
<dbReference type="Pfam" id="PF01408">
    <property type="entry name" value="GFO_IDH_MocA"/>
    <property type="match status" value="1"/>
</dbReference>